<dbReference type="GeneID" id="93108901"/>
<reference evidence="2 3" key="1">
    <citation type="submission" date="2017-07" db="EMBL/GenBank/DDBJ databases">
        <title>Phylogenetic study on the rhizospheric bacterium Ochrobactrum sp. A44.</title>
        <authorList>
            <person name="Krzyzanowska D.M."/>
            <person name="Ossowicki A."/>
            <person name="Rajewska M."/>
            <person name="Maciag T."/>
            <person name="Kaczynski Z."/>
            <person name="Czerwicka M."/>
            <person name="Jafra S."/>
        </authorList>
    </citation>
    <scope>NUCLEOTIDE SEQUENCE [LARGE SCALE GENOMIC DNA]</scope>
    <source>
        <strain evidence="2 3">CCUG 30717</strain>
    </source>
</reference>
<evidence type="ECO:0000313" key="2">
    <source>
        <dbReference type="EMBL" id="OYR25278.1"/>
    </source>
</evidence>
<gene>
    <name evidence="2" type="ORF">CEV34_2949</name>
</gene>
<feature type="region of interest" description="Disordered" evidence="1">
    <location>
        <begin position="179"/>
        <end position="206"/>
    </location>
</feature>
<dbReference type="EMBL" id="NNRM01000022">
    <property type="protein sequence ID" value="OYR25278.1"/>
    <property type="molecule type" value="Genomic_DNA"/>
</dbReference>
<dbReference type="AlphaFoldDB" id="A0A256GE29"/>
<proteinExistence type="predicted"/>
<protein>
    <submittedName>
        <fullName evidence="2">Uncharacterized protein</fullName>
    </submittedName>
</protein>
<sequence>MHFLTTLLTRNIYSHSCGFSKKRELSIWNFYTICVQIFTIIRDIDQLKRKSPFILCSRTEIYKNSSDIQTMVLAMAALLSNKLSLVAGMSAFIASMYVIAPAPAEAAQLQRCAGENETCRLPYPTEVIYGANGRGTSQFIDGPNVRCSNQVFGDPAPGAQKSCSFVVRDRYEDRRDDRRNDWRDNRRDDRRNDWRDDRRDDWRDNRRDDRRRGEWQQCAKEKGFCDFYGRKVVRYGAKGRFVERVFRDGVRCDNRAFGDPARGVGKACFIQN</sequence>
<comment type="caution">
    <text evidence="2">The sequence shown here is derived from an EMBL/GenBank/DDBJ whole genome shotgun (WGS) entry which is preliminary data.</text>
</comment>
<dbReference type="STRING" id="419475.A8A54_04335"/>
<organism evidence="2 3">
    <name type="scientific">Brucella pseudogrignonensis</name>
    <dbReference type="NCBI Taxonomy" id="419475"/>
    <lineage>
        <taxon>Bacteria</taxon>
        <taxon>Pseudomonadati</taxon>
        <taxon>Pseudomonadota</taxon>
        <taxon>Alphaproteobacteria</taxon>
        <taxon>Hyphomicrobiales</taxon>
        <taxon>Brucellaceae</taxon>
        <taxon>Brucella/Ochrobactrum group</taxon>
        <taxon>Brucella</taxon>
    </lineage>
</organism>
<name>A0A256GE29_9HYPH</name>
<evidence type="ECO:0000256" key="1">
    <source>
        <dbReference type="SAM" id="MobiDB-lite"/>
    </source>
</evidence>
<accession>A0A256GE29</accession>
<dbReference type="RefSeq" id="WP_235819051.1">
    <property type="nucleotide sequence ID" value="NZ_CAXURC020000001.1"/>
</dbReference>
<evidence type="ECO:0000313" key="3">
    <source>
        <dbReference type="Proteomes" id="UP000216188"/>
    </source>
</evidence>
<keyword evidence="3" id="KW-1185">Reference proteome</keyword>
<dbReference type="Proteomes" id="UP000216188">
    <property type="component" value="Unassembled WGS sequence"/>
</dbReference>